<dbReference type="OMA" id="RVEMHLV"/>
<keyword evidence="3" id="KW-0808">Transferase</keyword>
<dbReference type="InterPro" id="IPR017804">
    <property type="entry name" value="MeTrfase_EgtD-like"/>
</dbReference>
<feature type="domain" description="Histidine-specific methyltransferase SAM-dependent" evidence="5">
    <location>
        <begin position="27"/>
        <end position="346"/>
    </location>
</feature>
<dbReference type="Proteomes" id="UP000054516">
    <property type="component" value="Unassembled WGS sequence"/>
</dbReference>
<keyword evidence="7" id="KW-1185">Reference proteome</keyword>
<accession>A0A1S7UKW8</accession>
<proteinExistence type="inferred from homology"/>
<evidence type="ECO:0000256" key="3">
    <source>
        <dbReference type="ARBA" id="ARBA00022679"/>
    </source>
</evidence>
<dbReference type="GO" id="GO:0008168">
    <property type="term" value="F:methyltransferase activity"/>
    <property type="evidence" value="ECO:0007669"/>
    <property type="project" value="UniProtKB-KW"/>
</dbReference>
<evidence type="ECO:0000313" key="6">
    <source>
        <dbReference type="EMBL" id="GAP83930.2"/>
    </source>
</evidence>
<dbReference type="Gene3D" id="3.40.50.150">
    <property type="entry name" value="Vaccinia Virus protein VP39"/>
    <property type="match status" value="1"/>
</dbReference>
<dbReference type="InterPro" id="IPR029063">
    <property type="entry name" value="SAM-dependent_MTases_sf"/>
</dbReference>
<protein>
    <submittedName>
        <fullName evidence="6">Putative duf323 domain-containing protein</fullName>
    </submittedName>
</protein>
<evidence type="ECO:0000256" key="1">
    <source>
        <dbReference type="ARBA" id="ARBA00008361"/>
    </source>
</evidence>
<dbReference type="InterPro" id="IPR019257">
    <property type="entry name" value="MeTrfase_dom"/>
</dbReference>
<name>A0A1S7UKW8_ROSNE</name>
<dbReference type="PANTHER" id="PTHR43397:SF2">
    <property type="entry name" value="HISTIDINE-SPECIFIC METHYLTRANSFERASE SAM-DEPENDENT DOMAIN-CONTAINING PROTEIN"/>
    <property type="match status" value="1"/>
</dbReference>
<evidence type="ECO:0000259" key="5">
    <source>
        <dbReference type="Pfam" id="PF10017"/>
    </source>
</evidence>
<sequence>MPLVQLGPEDQPQIFDIRQGDDNFNLEEEIINGLTSQPPWIPSLLLWDDRGQKLFDRFSQRPSYYPFHSEMKVLTQHGSAIGDSIREDGILLELGSGAIHKTKSILSGFRKQQKPVQYFALDVSYEGLFTSLVELQRSFEGCHYITITGLLGTYDDCLTWLSGLKGIRLYRSVTILWLGNSICNMNSQEEAGAFLGRFNAACGYSGLGCRFILSTDICQNDDKVRDAYNIQGPELQDFLFNALESANVALDYKAFSAADWTLSSWLDNYKRTLHIYLTANRDVLVQLPSSFNGDGAVTIRKGEKMHVIASGKWSEEAMESICEQAGFRVQQRWKDNASDYCVFLLDQVALRQRIQ</sequence>
<dbReference type="InterPro" id="IPR051128">
    <property type="entry name" value="EgtD_Methyltrsf_superfamily"/>
</dbReference>
<dbReference type="PANTHER" id="PTHR43397">
    <property type="entry name" value="ERGOTHIONEINE BIOSYNTHESIS PROTEIN 1"/>
    <property type="match status" value="1"/>
</dbReference>
<reference evidence="6" key="1">
    <citation type="submission" date="2016-03" db="EMBL/GenBank/DDBJ databases">
        <title>Draft genome sequence of Rosellinia necatrix.</title>
        <authorList>
            <person name="Kanematsu S."/>
        </authorList>
    </citation>
    <scope>NUCLEOTIDE SEQUENCE [LARGE SCALE GENOMIC DNA]</scope>
    <source>
        <strain evidence="6">W97</strain>
    </source>
</reference>
<keyword evidence="4" id="KW-0949">S-adenosyl-L-methionine</keyword>
<evidence type="ECO:0000256" key="4">
    <source>
        <dbReference type="ARBA" id="ARBA00022691"/>
    </source>
</evidence>
<dbReference type="AlphaFoldDB" id="A0A1S7UKW8"/>
<dbReference type="PIRSF" id="PIRSF018005">
    <property type="entry name" value="UCP018005"/>
    <property type="match status" value="1"/>
</dbReference>
<evidence type="ECO:0000313" key="7">
    <source>
        <dbReference type="Proteomes" id="UP000054516"/>
    </source>
</evidence>
<organism evidence="6">
    <name type="scientific">Rosellinia necatrix</name>
    <name type="common">White root-rot fungus</name>
    <dbReference type="NCBI Taxonomy" id="77044"/>
    <lineage>
        <taxon>Eukaryota</taxon>
        <taxon>Fungi</taxon>
        <taxon>Dikarya</taxon>
        <taxon>Ascomycota</taxon>
        <taxon>Pezizomycotina</taxon>
        <taxon>Sordariomycetes</taxon>
        <taxon>Xylariomycetidae</taxon>
        <taxon>Xylariales</taxon>
        <taxon>Xylariaceae</taxon>
        <taxon>Rosellinia</taxon>
    </lineage>
</organism>
<evidence type="ECO:0000256" key="2">
    <source>
        <dbReference type="ARBA" id="ARBA00022603"/>
    </source>
</evidence>
<gene>
    <name evidence="6" type="ORF">SAMD00023353_0603030</name>
</gene>
<dbReference type="InterPro" id="IPR017805">
    <property type="entry name" value="SAM_MeTrfase_EasF-type_put"/>
</dbReference>
<dbReference type="GO" id="GO:0032259">
    <property type="term" value="P:methylation"/>
    <property type="evidence" value="ECO:0007669"/>
    <property type="project" value="UniProtKB-KW"/>
</dbReference>
<dbReference type="OrthoDB" id="659at2759"/>
<dbReference type="EMBL" id="DF977451">
    <property type="protein sequence ID" value="GAP83930.2"/>
    <property type="molecule type" value="Genomic_DNA"/>
</dbReference>
<comment type="similarity">
    <text evidence="1">Belongs to the methyltransferase superfamily.</text>
</comment>
<keyword evidence="2" id="KW-0489">Methyltransferase</keyword>
<dbReference type="Pfam" id="PF10017">
    <property type="entry name" value="Methyltransf_33"/>
    <property type="match status" value="1"/>
</dbReference>
<dbReference type="NCBIfam" id="TIGR03439">
    <property type="entry name" value="methyl_EasF"/>
    <property type="match status" value="1"/>
</dbReference>